<comment type="caution">
    <text evidence="2">The sequence shown here is derived from an EMBL/GenBank/DDBJ whole genome shotgun (WGS) entry which is preliminary data.</text>
</comment>
<evidence type="ECO:0000313" key="2">
    <source>
        <dbReference type="EMBL" id="OAM24907.1"/>
    </source>
</evidence>
<dbReference type="RefSeq" id="WP_064105055.1">
    <property type="nucleotide sequence ID" value="NZ_LXSH01000007.1"/>
</dbReference>
<accession>A0A1A9RU54</accession>
<name>A0A1A9RU54_EIKCO</name>
<feature type="compositionally biased region" description="Basic and acidic residues" evidence="1">
    <location>
        <begin position="68"/>
        <end position="88"/>
    </location>
</feature>
<evidence type="ECO:0008006" key="4">
    <source>
        <dbReference type="Google" id="ProtNLM"/>
    </source>
</evidence>
<evidence type="ECO:0000313" key="3">
    <source>
        <dbReference type="Proteomes" id="UP000078103"/>
    </source>
</evidence>
<evidence type="ECO:0000256" key="1">
    <source>
        <dbReference type="SAM" id="MobiDB-lite"/>
    </source>
</evidence>
<organism evidence="2 3">
    <name type="scientific">Eikenella corrodens</name>
    <dbReference type="NCBI Taxonomy" id="539"/>
    <lineage>
        <taxon>Bacteria</taxon>
        <taxon>Pseudomonadati</taxon>
        <taxon>Pseudomonadota</taxon>
        <taxon>Betaproteobacteria</taxon>
        <taxon>Neisseriales</taxon>
        <taxon>Neisseriaceae</taxon>
        <taxon>Eikenella</taxon>
    </lineage>
</organism>
<gene>
    <name evidence="2" type="ORF">A7P89_01330</name>
</gene>
<sequence>MAKNKPQDDAVQKPLQDTPDNPPEQQEEQGGQTEQQPEVQDNLPETQPEQQQDHPDTPPETTQSEGLLESKPDDTNTATDKAETEKAIGEQPNPPAQPVLVPVASGEAPVEGAEMVAVKTRSAARFYRCGLEFTREICIVERSAMDEADWQRLLAEPNLTVQGVVLMTPEAAYDEDVPQ</sequence>
<dbReference type="SUPFAM" id="SSF160059">
    <property type="entry name" value="PriA/YqbF domain"/>
    <property type="match status" value="1"/>
</dbReference>
<feature type="region of interest" description="Disordered" evidence="1">
    <location>
        <begin position="1"/>
        <end position="101"/>
    </location>
</feature>
<feature type="compositionally biased region" description="Low complexity" evidence="1">
    <location>
        <begin position="28"/>
        <end position="38"/>
    </location>
</feature>
<dbReference type="AlphaFoldDB" id="A0A1A9RU54"/>
<dbReference type="Proteomes" id="UP000078103">
    <property type="component" value="Unassembled WGS sequence"/>
</dbReference>
<proteinExistence type="predicted"/>
<feature type="compositionally biased region" description="Basic and acidic residues" evidence="1">
    <location>
        <begin position="1"/>
        <end position="11"/>
    </location>
</feature>
<dbReference type="EMBL" id="LXSH01000007">
    <property type="protein sequence ID" value="OAM24907.1"/>
    <property type="molecule type" value="Genomic_DNA"/>
</dbReference>
<protein>
    <recommendedName>
        <fullName evidence="4">Mu-like prophage FluMu N-terminal domain-containing protein</fullName>
    </recommendedName>
</protein>
<reference evidence="3" key="1">
    <citation type="submission" date="2016-05" db="EMBL/GenBank/DDBJ databases">
        <title>Draft genome of Corynebacterium afermentans subsp. afermentans LCDC 88199T.</title>
        <authorList>
            <person name="Bernier A.-M."/>
            <person name="Bernard K."/>
        </authorList>
    </citation>
    <scope>NUCLEOTIDE SEQUENCE [LARGE SCALE GENOMIC DNA]</scope>
    <source>
        <strain evidence="3">NML120819</strain>
    </source>
</reference>